<gene>
    <name evidence="1" type="ORF">Shyd_79460</name>
</gene>
<dbReference type="EMBL" id="BNDW01000102">
    <property type="protein sequence ID" value="GHI26575.1"/>
    <property type="molecule type" value="Genomic_DNA"/>
</dbReference>
<organism evidence="1 2">
    <name type="scientific">Streptomyces hydrogenans</name>
    <dbReference type="NCBI Taxonomy" id="1873719"/>
    <lineage>
        <taxon>Bacteria</taxon>
        <taxon>Bacillati</taxon>
        <taxon>Actinomycetota</taxon>
        <taxon>Actinomycetes</taxon>
        <taxon>Kitasatosporales</taxon>
        <taxon>Streptomycetaceae</taxon>
        <taxon>Streptomyces</taxon>
    </lineage>
</organism>
<evidence type="ECO:0008006" key="3">
    <source>
        <dbReference type="Google" id="ProtNLM"/>
    </source>
</evidence>
<reference evidence="1" key="1">
    <citation type="submission" date="2024-05" db="EMBL/GenBank/DDBJ databases">
        <title>Whole genome shotgun sequence of Streptomyces hydrogenans NBRC 13475.</title>
        <authorList>
            <person name="Komaki H."/>
            <person name="Tamura T."/>
        </authorList>
    </citation>
    <scope>NUCLEOTIDE SEQUENCE</scope>
    <source>
        <strain evidence="1">NBRC 13475</strain>
    </source>
</reference>
<proteinExistence type="predicted"/>
<comment type="caution">
    <text evidence="1">The sequence shown here is derived from an EMBL/GenBank/DDBJ whole genome shotgun (WGS) entry which is preliminary data.</text>
</comment>
<sequence>MADAGSPRPGTTLPDASPADTCTMVVTLRDTPGALARIAATLGSTPVLALAYVVTGSARALAEIRLPRAHATRARNKLNRMVDTLSVAEAGPTPSA</sequence>
<name>A0ABQ3PNI4_9ACTN</name>
<dbReference type="Proteomes" id="UP001052739">
    <property type="component" value="Unassembled WGS sequence"/>
</dbReference>
<accession>A0ABQ3PNI4</accession>
<evidence type="ECO:0000313" key="2">
    <source>
        <dbReference type="Proteomes" id="UP001052739"/>
    </source>
</evidence>
<dbReference type="GeneID" id="94005090"/>
<keyword evidence="2" id="KW-1185">Reference proteome</keyword>
<evidence type="ECO:0000313" key="1">
    <source>
        <dbReference type="EMBL" id="GHI26575.1"/>
    </source>
</evidence>
<dbReference type="RefSeq" id="WP_043231429.1">
    <property type="nucleotide sequence ID" value="NZ_BNBS01000072.1"/>
</dbReference>
<protein>
    <recommendedName>
        <fullName evidence="3">ACT domain-containing protein</fullName>
    </recommendedName>
</protein>